<evidence type="ECO:0000313" key="4">
    <source>
        <dbReference type="Proteomes" id="UP000358010"/>
    </source>
</evidence>
<dbReference type="AlphaFoldDB" id="A0A485JMP4"/>
<dbReference type="PANTHER" id="PTHR43468:SF1">
    <property type="entry name" value="TRNA-GUANOSINE(34) QUEUINE TRANSGLYCOSYLASE"/>
    <property type="match status" value="1"/>
</dbReference>
<proteinExistence type="predicted"/>
<dbReference type="GO" id="GO:0006400">
    <property type="term" value="P:tRNA modification"/>
    <property type="evidence" value="ECO:0007669"/>
    <property type="project" value="InterPro"/>
</dbReference>
<dbReference type="GO" id="GO:0046872">
    <property type="term" value="F:metal ion binding"/>
    <property type="evidence" value="ECO:0007669"/>
    <property type="project" value="UniProtKB-KW"/>
</dbReference>
<dbReference type="InterPro" id="IPR036511">
    <property type="entry name" value="TGT-like_sf"/>
</dbReference>
<dbReference type="SUPFAM" id="SSF51713">
    <property type="entry name" value="tRNA-guanine transglycosylase"/>
    <property type="match status" value="1"/>
</dbReference>
<gene>
    <name evidence="3" type="ORF">NCTC10974_04979</name>
</gene>
<dbReference type="PANTHER" id="PTHR43468">
    <property type="match status" value="1"/>
</dbReference>
<keyword evidence="3" id="KW-0808">Transferase</keyword>
<dbReference type="Proteomes" id="UP000358010">
    <property type="component" value="Unassembled WGS sequence"/>
</dbReference>
<protein>
    <submittedName>
        <fullName evidence="3">Queuine tRNA-ribosyltransferase</fullName>
    </submittedName>
</protein>
<accession>A0A485JMP4</accession>
<dbReference type="Pfam" id="PF01702">
    <property type="entry name" value="TGT"/>
    <property type="match status" value="1"/>
</dbReference>
<evidence type="ECO:0000256" key="1">
    <source>
        <dbReference type="ARBA" id="ARBA00022723"/>
    </source>
</evidence>
<dbReference type="GO" id="GO:0016740">
    <property type="term" value="F:transferase activity"/>
    <property type="evidence" value="ECO:0007669"/>
    <property type="project" value="UniProtKB-KW"/>
</dbReference>
<name>A0A485JMP4_ECOLX</name>
<dbReference type="NCBIfam" id="NF041059">
    <property type="entry name" value="DpdA"/>
    <property type="match status" value="1"/>
</dbReference>
<sequence length="423" mass="48706">MASQESKLSKLKYFFPDSQDFIDPSFDFFRETRNEHRVRQRDDHYPHEVFPHPYDGMLVSKAVVDGLGGGESKYTRAQRLRYFRNGMKHFFRLPENMETMGDCGAFTYVNQDVPPYRVEEVIEFYETSRFNYGVSLDHIVFGYEKPGEVFSGDVLAECRRRQDITLTLAQEFLNKSQRSCFTAFGVAHGWSKTSYRQSVEALLAMGYKNITMGGMVPLKTTQILETLEEIKPLLKSDTRVHLLGIARPESFADFIKFGVTSIDSTTPLQQAFKDRKNNYHTPDGPAYTAVRVPQFDANPSLSRKIKSGVIDQDIARHLEKDAMNALFEYDKGALSLEKTLEAVLAYERLHSGEKEANKIRADYERTLGERPWKQCQCNICQAIGINVIIFRGAERNRRRGFHNIQVLYNRLQHTLSLRSEELS</sequence>
<evidence type="ECO:0000313" key="3">
    <source>
        <dbReference type="EMBL" id="VFT71360.1"/>
    </source>
</evidence>
<reference evidence="3 4" key="1">
    <citation type="submission" date="2019-03" db="EMBL/GenBank/DDBJ databases">
        <authorList>
            <consortium name="Pathogen Informatics"/>
        </authorList>
    </citation>
    <scope>NUCLEOTIDE SEQUENCE [LARGE SCALE GENOMIC DNA]</scope>
    <source>
        <strain evidence="3 4">NCTC10974</strain>
    </source>
</reference>
<dbReference type="EMBL" id="CAADJZ010000001">
    <property type="protein sequence ID" value="VFT71360.1"/>
    <property type="molecule type" value="Genomic_DNA"/>
</dbReference>
<keyword evidence="1" id="KW-0479">Metal-binding</keyword>
<dbReference type="InterPro" id="IPR053537">
    <property type="entry name" value="DNA-guanine_TGase"/>
</dbReference>
<dbReference type="Gene3D" id="3.20.20.105">
    <property type="entry name" value="Queuine tRNA-ribosyltransferase-like"/>
    <property type="match status" value="1"/>
</dbReference>
<organism evidence="3 4">
    <name type="scientific">Escherichia coli</name>
    <dbReference type="NCBI Taxonomy" id="562"/>
    <lineage>
        <taxon>Bacteria</taxon>
        <taxon>Pseudomonadati</taxon>
        <taxon>Pseudomonadota</taxon>
        <taxon>Gammaproteobacteria</taxon>
        <taxon>Enterobacterales</taxon>
        <taxon>Enterobacteriaceae</taxon>
        <taxon>Escherichia</taxon>
    </lineage>
</organism>
<feature type="domain" description="tRNA-guanine(15) transglycosylase-like" evidence="2">
    <location>
        <begin position="158"/>
        <end position="281"/>
    </location>
</feature>
<evidence type="ECO:0000259" key="2">
    <source>
        <dbReference type="Pfam" id="PF01702"/>
    </source>
</evidence>
<dbReference type="InterPro" id="IPR002616">
    <property type="entry name" value="tRNA_ribo_trans-like"/>
</dbReference>